<organism evidence="2 3">
    <name type="scientific">Trichoderma harzianum</name>
    <name type="common">Hypocrea lixii</name>
    <dbReference type="NCBI Taxonomy" id="5544"/>
    <lineage>
        <taxon>Eukaryota</taxon>
        <taxon>Fungi</taxon>
        <taxon>Dikarya</taxon>
        <taxon>Ascomycota</taxon>
        <taxon>Pezizomycotina</taxon>
        <taxon>Sordariomycetes</taxon>
        <taxon>Hypocreomycetidae</taxon>
        <taxon>Hypocreales</taxon>
        <taxon>Hypocreaceae</taxon>
        <taxon>Trichoderma</taxon>
    </lineage>
</organism>
<proteinExistence type="predicted"/>
<dbReference type="AlphaFoldDB" id="A0A0F9ZI65"/>
<feature type="region of interest" description="Disordered" evidence="1">
    <location>
        <begin position="46"/>
        <end position="81"/>
    </location>
</feature>
<name>A0A0F9ZI65_TRIHA</name>
<dbReference type="EMBL" id="JOKZ01000285">
    <property type="protein sequence ID" value="KKO99986.1"/>
    <property type="molecule type" value="Genomic_DNA"/>
</dbReference>
<comment type="caution">
    <text evidence="2">The sequence shown here is derived from an EMBL/GenBank/DDBJ whole genome shotgun (WGS) entry which is preliminary data.</text>
</comment>
<evidence type="ECO:0000313" key="2">
    <source>
        <dbReference type="EMBL" id="KKO99986.1"/>
    </source>
</evidence>
<dbReference type="Proteomes" id="UP000034112">
    <property type="component" value="Unassembled WGS sequence"/>
</dbReference>
<accession>A0A0F9ZI65</accession>
<dbReference type="OrthoDB" id="4898651at2759"/>
<dbReference type="OMA" id="WELDEMI"/>
<evidence type="ECO:0000313" key="3">
    <source>
        <dbReference type="Proteomes" id="UP000034112"/>
    </source>
</evidence>
<evidence type="ECO:0000256" key="1">
    <source>
        <dbReference type="SAM" id="MobiDB-lite"/>
    </source>
</evidence>
<gene>
    <name evidence="2" type="ORF">THAR02_07910</name>
</gene>
<sequence length="117" mass="14571">MGLWKPIAKLEVKLETWRWRTGYTVLERTPAEPEWWEVVMEREKRARKEERRIAKEERRAEKEERRAAKEQRRRERQSQKKEFDWRDYIPRFPKVVGYTPLWKLDEMLASPQGVRWS</sequence>
<reference evidence="3" key="1">
    <citation type="journal article" date="2015" name="Genome Announc.">
        <title>Draft whole-genome sequence of the biocontrol agent Trichoderma harzianum T6776.</title>
        <authorList>
            <person name="Baroncelli R."/>
            <person name="Piaggeschi G."/>
            <person name="Fiorini L."/>
            <person name="Bertolini E."/>
            <person name="Zapparata A."/>
            <person name="Pe M.E."/>
            <person name="Sarrocco S."/>
            <person name="Vannacci G."/>
        </authorList>
    </citation>
    <scope>NUCLEOTIDE SEQUENCE [LARGE SCALE GENOMIC DNA]</scope>
    <source>
        <strain evidence="3">T6776</strain>
    </source>
</reference>
<protein>
    <submittedName>
        <fullName evidence="2">Uncharacterized protein</fullName>
    </submittedName>
</protein>